<name>A0A9Q9BJU1_TREDN</name>
<dbReference type="AlphaFoldDB" id="A0A9Q9BJU1"/>
<dbReference type="EMBL" id="CP051635">
    <property type="protein sequence ID" value="UTD00297.1"/>
    <property type="molecule type" value="Genomic_DNA"/>
</dbReference>
<accession>A0A9Q9BJU1</accession>
<dbReference type="RefSeq" id="WP_253716079.1">
    <property type="nucleotide sequence ID" value="NZ_CP051522.1"/>
</dbReference>
<protein>
    <recommendedName>
        <fullName evidence="3">Lipoprotein</fullName>
    </recommendedName>
</protein>
<proteinExistence type="predicted"/>
<sequence>MKKLSIVCVFMFIILGCKQFQDKCNEIGIRVLIESDKSDESTVKVFLEDKNGNAVTAARIICIDKSNRAEFLEFDSSKYYYWKKTYLPASGNIIIYIKTNAATQEKKLTIPHEKILEPAQLIVFQDSSGKSILKGESVSNTDNIQIAWKSCGKNCIYTVEVKNTFDTVYSYATNACNIIIPANTLKKNNNYRLVVTAQKYFGDPLFEKYNYCSVSSIQTGGINFVTE</sequence>
<evidence type="ECO:0000313" key="1">
    <source>
        <dbReference type="EMBL" id="UTD00297.1"/>
    </source>
</evidence>
<evidence type="ECO:0008006" key="3">
    <source>
        <dbReference type="Google" id="ProtNLM"/>
    </source>
</evidence>
<reference evidence="1" key="1">
    <citation type="submission" date="2020-04" db="EMBL/GenBank/DDBJ databases">
        <title>Comparative genomics of oral phylogroup-2 Treponema strains.</title>
        <authorList>
            <person name="Zeng H."/>
            <person name="Chan Y.K."/>
            <person name="Watt R.M."/>
        </authorList>
    </citation>
    <scope>NUCLEOTIDE SEQUENCE</scope>
    <source>
        <strain evidence="1">OMZ 905</strain>
    </source>
</reference>
<gene>
    <name evidence="1" type="ORF">E4N86_06115</name>
</gene>
<organism evidence="1 2">
    <name type="scientific">Treponema denticola</name>
    <dbReference type="NCBI Taxonomy" id="158"/>
    <lineage>
        <taxon>Bacteria</taxon>
        <taxon>Pseudomonadati</taxon>
        <taxon>Spirochaetota</taxon>
        <taxon>Spirochaetia</taxon>
        <taxon>Spirochaetales</taxon>
        <taxon>Treponemataceae</taxon>
        <taxon>Treponema</taxon>
    </lineage>
</organism>
<evidence type="ECO:0000313" key="2">
    <source>
        <dbReference type="Proteomes" id="UP001056981"/>
    </source>
</evidence>
<dbReference type="Proteomes" id="UP001056981">
    <property type="component" value="Chromosome"/>
</dbReference>
<dbReference type="PROSITE" id="PS51257">
    <property type="entry name" value="PROKAR_LIPOPROTEIN"/>
    <property type="match status" value="1"/>
</dbReference>